<dbReference type="Proteomes" id="UP000183557">
    <property type="component" value="Unassembled WGS sequence"/>
</dbReference>
<evidence type="ECO:0000313" key="1">
    <source>
        <dbReference type="EMBL" id="SFK24205.1"/>
    </source>
</evidence>
<gene>
    <name evidence="1" type="ORF">SAMN04487936_109181</name>
</gene>
<organism evidence="1 2">
    <name type="scientific">Halobacillus dabanensis</name>
    <dbReference type="NCBI Taxonomy" id="240302"/>
    <lineage>
        <taxon>Bacteria</taxon>
        <taxon>Bacillati</taxon>
        <taxon>Bacillota</taxon>
        <taxon>Bacilli</taxon>
        <taxon>Bacillales</taxon>
        <taxon>Bacillaceae</taxon>
        <taxon>Halobacillus</taxon>
    </lineage>
</organism>
<dbReference type="Gene3D" id="2.30.30.340">
    <property type="entry name" value="Hypothetical protein YfhH like domains"/>
    <property type="match status" value="1"/>
</dbReference>
<dbReference type="EMBL" id="FOSB01000009">
    <property type="protein sequence ID" value="SFK24205.1"/>
    <property type="molecule type" value="Genomic_DNA"/>
</dbReference>
<dbReference type="OrthoDB" id="2353288at2"/>
<dbReference type="STRING" id="240302.BN982_02718"/>
<sequence length="111" mass="12932">MEKRYSEYTQEELRNEIADLTEKAQKAEQLGMVNEFAVHERKIIMARSYMLNPGDFQAGETYAIDRDPGHSFYIEYMNGVFAWGYRQNSKKEKVGEEEEALPIAMLGEKIK</sequence>
<keyword evidence="2" id="KW-1185">Reference proteome</keyword>
<reference evidence="2" key="1">
    <citation type="submission" date="2016-10" db="EMBL/GenBank/DDBJ databases">
        <authorList>
            <person name="Varghese N."/>
            <person name="Submissions S."/>
        </authorList>
    </citation>
    <scope>NUCLEOTIDE SEQUENCE [LARGE SCALE GENOMIC DNA]</scope>
    <source>
        <strain evidence="2">CGMCC 1.3704</strain>
    </source>
</reference>
<name>A0A1I3XXE0_HALDA</name>
<dbReference type="Pfam" id="PF08838">
    <property type="entry name" value="DUF1811"/>
    <property type="match status" value="1"/>
</dbReference>
<dbReference type="Gene3D" id="1.10.287.880">
    <property type="entry name" value="Hypothetical protein YfhH domain"/>
    <property type="match status" value="1"/>
</dbReference>
<protein>
    <submittedName>
        <fullName evidence="1">Uncharacterized protein</fullName>
    </submittedName>
</protein>
<evidence type="ECO:0000313" key="2">
    <source>
        <dbReference type="Proteomes" id="UP000183557"/>
    </source>
</evidence>
<dbReference type="SUPFAM" id="SSF101697">
    <property type="entry name" value="Hypothetical protein YfhH"/>
    <property type="match status" value="1"/>
</dbReference>
<dbReference type="RefSeq" id="WP_075037473.1">
    <property type="nucleotide sequence ID" value="NZ_FOSB01000009.1"/>
</dbReference>
<proteinExistence type="predicted"/>
<dbReference type="InterPro" id="IPR014938">
    <property type="entry name" value="YfhH-like"/>
</dbReference>
<accession>A0A1I3XXE0</accession>
<dbReference type="InterPro" id="IPR036289">
    <property type="entry name" value="YfhH"/>
</dbReference>
<dbReference type="AlphaFoldDB" id="A0A1I3XXE0"/>